<accession>A0A1T4YHU7</accession>
<organism evidence="4 5">
    <name type="scientific">Agreia bicolorata</name>
    <dbReference type="NCBI Taxonomy" id="110935"/>
    <lineage>
        <taxon>Bacteria</taxon>
        <taxon>Bacillati</taxon>
        <taxon>Actinomycetota</taxon>
        <taxon>Actinomycetes</taxon>
        <taxon>Micrococcales</taxon>
        <taxon>Microbacteriaceae</taxon>
        <taxon>Agreia</taxon>
    </lineage>
</organism>
<dbReference type="Pfam" id="PF22504">
    <property type="entry name" value="DUF6993"/>
    <property type="match status" value="1"/>
</dbReference>
<feature type="region of interest" description="Disordered" evidence="1">
    <location>
        <begin position="22"/>
        <end position="54"/>
    </location>
</feature>
<dbReference type="AlphaFoldDB" id="A0A1T4YHU7"/>
<evidence type="ECO:0000313" key="5">
    <source>
        <dbReference type="Proteomes" id="UP000189735"/>
    </source>
</evidence>
<feature type="domain" description="DUF6993" evidence="3">
    <location>
        <begin position="68"/>
        <end position="151"/>
    </location>
</feature>
<dbReference type="Proteomes" id="UP000189735">
    <property type="component" value="Unassembled WGS sequence"/>
</dbReference>
<evidence type="ECO:0000256" key="1">
    <source>
        <dbReference type="SAM" id="MobiDB-lite"/>
    </source>
</evidence>
<dbReference type="InterPro" id="IPR054262">
    <property type="entry name" value="DUF6993"/>
</dbReference>
<feature type="signal peptide" evidence="2">
    <location>
        <begin position="1"/>
        <end position="19"/>
    </location>
</feature>
<feature type="compositionally biased region" description="Low complexity" evidence="1">
    <location>
        <begin position="26"/>
        <end position="42"/>
    </location>
</feature>
<protein>
    <recommendedName>
        <fullName evidence="3">DUF6993 domain-containing protein</fullName>
    </recommendedName>
</protein>
<gene>
    <name evidence="4" type="ORF">SAMN06295879_3217</name>
</gene>
<evidence type="ECO:0000256" key="2">
    <source>
        <dbReference type="SAM" id="SignalP"/>
    </source>
</evidence>
<name>A0A1T4YHU7_9MICO</name>
<evidence type="ECO:0000313" key="4">
    <source>
        <dbReference type="EMBL" id="SKB01240.1"/>
    </source>
</evidence>
<feature type="chain" id="PRO_5038836765" description="DUF6993 domain-containing protein" evidence="2">
    <location>
        <begin position="20"/>
        <end position="157"/>
    </location>
</feature>
<sequence>MVAAVATAALALVLTGCVAESDPGQTSAAPTVSETPASTPTPSDAPPPTLVPNGTAAENKPFFDYLNNQAITAAGGQPDGPAFINSLRAGGFVVEAMELTPDITTVGVKADSVQFSVHAADACLIGQWGTVGGYTSIIAAPLATGKCFVGQTRPIDF</sequence>
<proteinExistence type="predicted"/>
<evidence type="ECO:0000259" key="3">
    <source>
        <dbReference type="Pfam" id="PF22504"/>
    </source>
</evidence>
<dbReference type="EMBL" id="FUYG01000009">
    <property type="protein sequence ID" value="SKB01240.1"/>
    <property type="molecule type" value="Genomic_DNA"/>
</dbReference>
<reference evidence="5" key="1">
    <citation type="submission" date="2017-02" db="EMBL/GenBank/DDBJ databases">
        <authorList>
            <person name="Varghese N."/>
            <person name="Submissions S."/>
        </authorList>
    </citation>
    <scope>NUCLEOTIDE SEQUENCE [LARGE SCALE GENOMIC DNA]</scope>
    <source>
        <strain evidence="5">VKM Ac-2052</strain>
    </source>
</reference>
<keyword evidence="2" id="KW-0732">Signal</keyword>